<accession>A0A9P5PKG5</accession>
<keyword evidence="3" id="KW-1185">Reference proteome</keyword>
<organism evidence="2 3">
    <name type="scientific">Rhodocollybia butyracea</name>
    <dbReference type="NCBI Taxonomy" id="206335"/>
    <lineage>
        <taxon>Eukaryota</taxon>
        <taxon>Fungi</taxon>
        <taxon>Dikarya</taxon>
        <taxon>Basidiomycota</taxon>
        <taxon>Agaricomycotina</taxon>
        <taxon>Agaricomycetes</taxon>
        <taxon>Agaricomycetidae</taxon>
        <taxon>Agaricales</taxon>
        <taxon>Marasmiineae</taxon>
        <taxon>Omphalotaceae</taxon>
        <taxon>Rhodocollybia</taxon>
    </lineage>
</organism>
<keyword evidence="1" id="KW-0732">Signal</keyword>
<protein>
    <recommendedName>
        <fullName evidence="4">Secreted protein</fullName>
    </recommendedName>
</protein>
<feature type="signal peptide" evidence="1">
    <location>
        <begin position="1"/>
        <end position="22"/>
    </location>
</feature>
<comment type="caution">
    <text evidence="2">The sequence shown here is derived from an EMBL/GenBank/DDBJ whole genome shotgun (WGS) entry which is preliminary data.</text>
</comment>
<name>A0A9P5PKG5_9AGAR</name>
<feature type="chain" id="PRO_5040400519" description="Secreted protein" evidence="1">
    <location>
        <begin position="23"/>
        <end position="104"/>
    </location>
</feature>
<dbReference type="AlphaFoldDB" id="A0A9P5PKG5"/>
<evidence type="ECO:0008006" key="4">
    <source>
        <dbReference type="Google" id="ProtNLM"/>
    </source>
</evidence>
<evidence type="ECO:0000313" key="2">
    <source>
        <dbReference type="EMBL" id="KAF9067251.1"/>
    </source>
</evidence>
<dbReference type="Proteomes" id="UP000772434">
    <property type="component" value="Unassembled WGS sequence"/>
</dbReference>
<proteinExistence type="predicted"/>
<dbReference type="EMBL" id="JADNRY010000076">
    <property type="protein sequence ID" value="KAF9067251.1"/>
    <property type="molecule type" value="Genomic_DNA"/>
</dbReference>
<sequence length="104" mass="11846">MSGQPRYATLRIWLFLSEQIFAETTQFCPNFLPRFSQGLIFVRTFAFSLPGPPQASKIAFLNIARQVDAGRAISGYVIISMHPHFHFKKVKNRSKLGLFVRKSA</sequence>
<evidence type="ECO:0000256" key="1">
    <source>
        <dbReference type="SAM" id="SignalP"/>
    </source>
</evidence>
<evidence type="ECO:0000313" key="3">
    <source>
        <dbReference type="Proteomes" id="UP000772434"/>
    </source>
</evidence>
<gene>
    <name evidence="2" type="ORF">BDP27DRAFT_1329256</name>
</gene>
<reference evidence="2" key="1">
    <citation type="submission" date="2020-11" db="EMBL/GenBank/DDBJ databases">
        <authorList>
            <consortium name="DOE Joint Genome Institute"/>
            <person name="Ahrendt S."/>
            <person name="Riley R."/>
            <person name="Andreopoulos W."/>
            <person name="Labutti K."/>
            <person name="Pangilinan J."/>
            <person name="Ruiz-Duenas F.J."/>
            <person name="Barrasa J.M."/>
            <person name="Sanchez-Garcia M."/>
            <person name="Camarero S."/>
            <person name="Miyauchi S."/>
            <person name="Serrano A."/>
            <person name="Linde D."/>
            <person name="Babiker R."/>
            <person name="Drula E."/>
            <person name="Ayuso-Fernandez I."/>
            <person name="Pacheco R."/>
            <person name="Padilla G."/>
            <person name="Ferreira P."/>
            <person name="Barriuso J."/>
            <person name="Kellner H."/>
            <person name="Castanera R."/>
            <person name="Alfaro M."/>
            <person name="Ramirez L."/>
            <person name="Pisabarro A.G."/>
            <person name="Kuo A."/>
            <person name="Tritt A."/>
            <person name="Lipzen A."/>
            <person name="He G."/>
            <person name="Yan M."/>
            <person name="Ng V."/>
            <person name="Cullen D."/>
            <person name="Martin F."/>
            <person name="Rosso M.-N."/>
            <person name="Henrissat B."/>
            <person name="Hibbett D."/>
            <person name="Martinez A.T."/>
            <person name="Grigoriev I.V."/>
        </authorList>
    </citation>
    <scope>NUCLEOTIDE SEQUENCE</scope>
    <source>
        <strain evidence="2">AH 40177</strain>
    </source>
</reference>